<name>A0A9W7MJL3_HIBTR</name>
<dbReference type="Gene3D" id="3.30.420.10">
    <property type="entry name" value="Ribonuclease H-like superfamily/Ribonuclease H"/>
    <property type="match status" value="1"/>
</dbReference>
<dbReference type="GO" id="GO:0004523">
    <property type="term" value="F:RNA-DNA hybrid ribonuclease activity"/>
    <property type="evidence" value="ECO:0007669"/>
    <property type="project" value="InterPro"/>
</dbReference>
<protein>
    <recommendedName>
        <fullName evidence="1">RNase H type-1 domain-containing protein</fullName>
    </recommendedName>
</protein>
<dbReference type="OrthoDB" id="999596at2759"/>
<keyword evidence="3" id="KW-1185">Reference proteome</keyword>
<evidence type="ECO:0000313" key="2">
    <source>
        <dbReference type="EMBL" id="GMJ04404.1"/>
    </source>
</evidence>
<dbReference type="SUPFAM" id="SSF53098">
    <property type="entry name" value="Ribonuclease H-like"/>
    <property type="match status" value="1"/>
</dbReference>
<gene>
    <name evidence="2" type="ORF">HRI_004109600</name>
</gene>
<dbReference type="EMBL" id="BSYR01000039">
    <property type="protein sequence ID" value="GMJ04404.1"/>
    <property type="molecule type" value="Genomic_DNA"/>
</dbReference>
<dbReference type="Pfam" id="PF13456">
    <property type="entry name" value="RVT_3"/>
    <property type="match status" value="1"/>
</dbReference>
<feature type="domain" description="RNase H type-1" evidence="1">
    <location>
        <begin position="218"/>
        <end position="337"/>
    </location>
</feature>
<dbReference type="PANTHER" id="PTHR47723">
    <property type="entry name" value="OS05G0353850 PROTEIN"/>
    <property type="match status" value="1"/>
</dbReference>
<organism evidence="2 3">
    <name type="scientific">Hibiscus trionum</name>
    <name type="common">Flower of an hour</name>
    <dbReference type="NCBI Taxonomy" id="183268"/>
    <lineage>
        <taxon>Eukaryota</taxon>
        <taxon>Viridiplantae</taxon>
        <taxon>Streptophyta</taxon>
        <taxon>Embryophyta</taxon>
        <taxon>Tracheophyta</taxon>
        <taxon>Spermatophyta</taxon>
        <taxon>Magnoliopsida</taxon>
        <taxon>eudicotyledons</taxon>
        <taxon>Gunneridae</taxon>
        <taxon>Pentapetalae</taxon>
        <taxon>rosids</taxon>
        <taxon>malvids</taxon>
        <taxon>Malvales</taxon>
        <taxon>Malvaceae</taxon>
        <taxon>Malvoideae</taxon>
        <taxon>Hibiscus</taxon>
    </lineage>
</organism>
<dbReference type="InterPro" id="IPR044730">
    <property type="entry name" value="RNase_H-like_dom_plant"/>
</dbReference>
<dbReference type="InterPro" id="IPR002156">
    <property type="entry name" value="RNaseH_domain"/>
</dbReference>
<sequence length="367" mass="41305">MEFGIGVSSLVCCRTQLCSKSERSLHHMPRWDRINPRGSGNHRGVSPLLLPMLRWAVGSRQVMRGYGRAFGSLRCCNASVRFCGLWLMIWNMFSVLVRVQGVFGLELFIRIVFRISLRNRLILGFMAILPVLIEGFRRRMNGLLYLLLFYGLFGRKGAVGSLAPTMLGQEIWWLLPHVCGMSVLPWLMRVLSGGGSVGVRRAGRVHWQHPGRGRMKVNADGSVRGPLHVASIGGVLRDSTGAWIYGFGRCVGCCSVLMVELWAAYESLKHAWDYGCRFVDFETDNTMVAGILNMRTDVLSENGLVQRLRDLMGHDWDSSVRYVPRDANMVADKMASLAHDWSFCGKTWFRPPPEVEVLVLDDITHSS</sequence>
<dbReference type="AlphaFoldDB" id="A0A9W7MJL3"/>
<comment type="caution">
    <text evidence="2">The sequence shown here is derived from an EMBL/GenBank/DDBJ whole genome shotgun (WGS) entry which is preliminary data.</text>
</comment>
<evidence type="ECO:0000259" key="1">
    <source>
        <dbReference type="Pfam" id="PF13456"/>
    </source>
</evidence>
<evidence type="ECO:0000313" key="3">
    <source>
        <dbReference type="Proteomes" id="UP001165190"/>
    </source>
</evidence>
<dbReference type="InterPro" id="IPR012337">
    <property type="entry name" value="RNaseH-like_sf"/>
</dbReference>
<dbReference type="PANTHER" id="PTHR47723:SF13">
    <property type="entry name" value="PUTATIVE-RELATED"/>
    <property type="match status" value="1"/>
</dbReference>
<dbReference type="InterPro" id="IPR053151">
    <property type="entry name" value="RNase_H-like"/>
</dbReference>
<dbReference type="Proteomes" id="UP001165190">
    <property type="component" value="Unassembled WGS sequence"/>
</dbReference>
<dbReference type="CDD" id="cd06222">
    <property type="entry name" value="RNase_H_like"/>
    <property type="match status" value="1"/>
</dbReference>
<dbReference type="InterPro" id="IPR036397">
    <property type="entry name" value="RNaseH_sf"/>
</dbReference>
<accession>A0A9W7MJL3</accession>
<proteinExistence type="predicted"/>
<dbReference type="GO" id="GO:0003676">
    <property type="term" value="F:nucleic acid binding"/>
    <property type="evidence" value="ECO:0007669"/>
    <property type="project" value="InterPro"/>
</dbReference>
<reference evidence="2" key="1">
    <citation type="submission" date="2023-05" db="EMBL/GenBank/DDBJ databases">
        <title>Genome and transcriptome analyses reveal genes involved in the formation of fine ridges on petal epidermal cells in Hibiscus trionum.</title>
        <authorList>
            <person name="Koshimizu S."/>
            <person name="Masuda S."/>
            <person name="Ishii T."/>
            <person name="Shirasu K."/>
            <person name="Hoshino A."/>
            <person name="Arita M."/>
        </authorList>
    </citation>
    <scope>NUCLEOTIDE SEQUENCE</scope>
    <source>
        <strain evidence="2">Hamamatsu line</strain>
    </source>
</reference>